<dbReference type="Proteomes" id="UP001218188">
    <property type="component" value="Unassembled WGS sequence"/>
</dbReference>
<feature type="compositionally biased region" description="Polar residues" evidence="1">
    <location>
        <begin position="102"/>
        <end position="113"/>
    </location>
</feature>
<feature type="compositionally biased region" description="Polar residues" evidence="1">
    <location>
        <begin position="254"/>
        <end position="273"/>
    </location>
</feature>
<feature type="compositionally biased region" description="Low complexity" evidence="1">
    <location>
        <begin position="274"/>
        <end position="290"/>
    </location>
</feature>
<comment type="caution">
    <text evidence="3">The sequence shown here is derived from an EMBL/GenBank/DDBJ whole genome shotgun (WGS) entry which is preliminary data.</text>
</comment>
<feature type="region of interest" description="Disordered" evidence="1">
    <location>
        <begin position="243"/>
        <end position="374"/>
    </location>
</feature>
<dbReference type="AlphaFoldDB" id="A0AAD6TAE7"/>
<sequence length="374" mass="40322">MALPAHTTLIIAVSAGCVGGLLLLFILYRVLLRRPAKQQVPLPPKQELARYREHQIQVADSRPPTWYDSGSLSAPPSRTFTASKSSLLPPDSRGGSPFRRASLNTSESPSEDISNFVPMVPTLHHPHSFDTSSSSLSTAETGESPTSPLASTNDSLPRPRPTSSSRSSRNNNRRPRPLSVGSNVSAAVSRNSRHSIRGVPHGPHSQVQIVLPAPLAFNDRMSNHEPSARLSVVDQWAPMAVRSEGNLIPRPQRRSVSNSDAPSQSSLSQPPINAQQARRAVSASSSAPQLAQPPPDYRNYSQTSSFSPPPVPQIPQQWLPPSGDGILGIADAGRGRSRDNVALVNERPPQPADRPPPPLEGQRKLQKQSISTGR</sequence>
<evidence type="ECO:0000256" key="1">
    <source>
        <dbReference type="SAM" id="MobiDB-lite"/>
    </source>
</evidence>
<name>A0AAD6TAE7_9AGAR</name>
<feature type="compositionally biased region" description="Pro residues" evidence="1">
    <location>
        <begin position="348"/>
        <end position="359"/>
    </location>
</feature>
<feature type="compositionally biased region" description="Low complexity" evidence="1">
    <location>
        <begin position="129"/>
        <end position="144"/>
    </location>
</feature>
<accession>A0AAD6TAE7</accession>
<feature type="region of interest" description="Disordered" evidence="1">
    <location>
        <begin position="60"/>
        <end position="205"/>
    </location>
</feature>
<feature type="compositionally biased region" description="Low complexity" evidence="1">
    <location>
        <begin position="161"/>
        <end position="170"/>
    </location>
</feature>
<evidence type="ECO:0000313" key="4">
    <source>
        <dbReference type="Proteomes" id="UP001218188"/>
    </source>
</evidence>
<dbReference type="EMBL" id="JARJCM010000012">
    <property type="protein sequence ID" value="KAJ7042494.1"/>
    <property type="molecule type" value="Genomic_DNA"/>
</dbReference>
<keyword evidence="2" id="KW-1133">Transmembrane helix</keyword>
<feature type="compositionally biased region" description="Polar residues" evidence="1">
    <location>
        <begin position="180"/>
        <end position="190"/>
    </location>
</feature>
<feature type="compositionally biased region" description="Polar residues" evidence="1">
    <location>
        <begin position="68"/>
        <end position="86"/>
    </location>
</feature>
<protein>
    <submittedName>
        <fullName evidence="3">Uncharacterized protein</fullName>
    </submittedName>
</protein>
<organism evidence="3 4">
    <name type="scientific">Mycena alexandri</name>
    <dbReference type="NCBI Taxonomy" id="1745969"/>
    <lineage>
        <taxon>Eukaryota</taxon>
        <taxon>Fungi</taxon>
        <taxon>Dikarya</taxon>
        <taxon>Basidiomycota</taxon>
        <taxon>Agaricomycotina</taxon>
        <taxon>Agaricomycetes</taxon>
        <taxon>Agaricomycetidae</taxon>
        <taxon>Agaricales</taxon>
        <taxon>Marasmiineae</taxon>
        <taxon>Mycenaceae</taxon>
        <taxon>Mycena</taxon>
    </lineage>
</organism>
<evidence type="ECO:0000256" key="2">
    <source>
        <dbReference type="SAM" id="Phobius"/>
    </source>
</evidence>
<proteinExistence type="predicted"/>
<feature type="transmembrane region" description="Helical" evidence="2">
    <location>
        <begin position="6"/>
        <end position="28"/>
    </location>
</feature>
<gene>
    <name evidence="3" type="ORF">C8F04DRAFT_79573</name>
</gene>
<keyword evidence="2" id="KW-0472">Membrane</keyword>
<evidence type="ECO:0000313" key="3">
    <source>
        <dbReference type="EMBL" id="KAJ7042494.1"/>
    </source>
</evidence>
<reference evidence="3" key="1">
    <citation type="submission" date="2023-03" db="EMBL/GenBank/DDBJ databases">
        <title>Massive genome expansion in bonnet fungi (Mycena s.s.) driven by repeated elements and novel gene families across ecological guilds.</title>
        <authorList>
            <consortium name="Lawrence Berkeley National Laboratory"/>
            <person name="Harder C.B."/>
            <person name="Miyauchi S."/>
            <person name="Viragh M."/>
            <person name="Kuo A."/>
            <person name="Thoen E."/>
            <person name="Andreopoulos B."/>
            <person name="Lu D."/>
            <person name="Skrede I."/>
            <person name="Drula E."/>
            <person name="Henrissat B."/>
            <person name="Morin E."/>
            <person name="Kohler A."/>
            <person name="Barry K."/>
            <person name="LaButti K."/>
            <person name="Morin E."/>
            <person name="Salamov A."/>
            <person name="Lipzen A."/>
            <person name="Mereny Z."/>
            <person name="Hegedus B."/>
            <person name="Baldrian P."/>
            <person name="Stursova M."/>
            <person name="Weitz H."/>
            <person name="Taylor A."/>
            <person name="Grigoriev I.V."/>
            <person name="Nagy L.G."/>
            <person name="Martin F."/>
            <person name="Kauserud H."/>
        </authorList>
    </citation>
    <scope>NUCLEOTIDE SEQUENCE</scope>
    <source>
        <strain evidence="3">CBHHK200</strain>
    </source>
</reference>
<keyword evidence="2" id="KW-0812">Transmembrane</keyword>
<keyword evidence="4" id="KW-1185">Reference proteome</keyword>
<feature type="compositionally biased region" description="Polar residues" evidence="1">
    <location>
        <begin position="145"/>
        <end position="154"/>
    </location>
</feature>